<dbReference type="GO" id="GO:0140098">
    <property type="term" value="F:catalytic activity, acting on RNA"/>
    <property type="evidence" value="ECO:0007669"/>
    <property type="project" value="UniProtKB-ARBA"/>
</dbReference>
<dbReference type="PANTHER" id="PTHR13326">
    <property type="entry name" value="TRNA PSEUDOURIDINE SYNTHASE D"/>
    <property type="match status" value="1"/>
</dbReference>
<dbReference type="Proteomes" id="UP000177025">
    <property type="component" value="Unassembled WGS sequence"/>
</dbReference>
<dbReference type="Gene3D" id="1.10.1510.30">
    <property type="match status" value="1"/>
</dbReference>
<dbReference type="InterPro" id="IPR001656">
    <property type="entry name" value="PsdUridine_synth_TruD"/>
</dbReference>
<evidence type="ECO:0000313" key="5">
    <source>
        <dbReference type="Proteomes" id="UP000177025"/>
    </source>
</evidence>
<dbReference type="AlphaFoldDB" id="A0A1F4U3D9"/>
<dbReference type="EMBL" id="MEUM01000137">
    <property type="protein sequence ID" value="OGC39401.1"/>
    <property type="molecule type" value="Genomic_DNA"/>
</dbReference>
<dbReference type="GO" id="GO:0001522">
    <property type="term" value="P:pseudouridine synthesis"/>
    <property type="evidence" value="ECO:0007669"/>
    <property type="project" value="InterPro"/>
</dbReference>
<reference evidence="4 5" key="1">
    <citation type="journal article" date="2016" name="Nat. Commun.">
        <title>Thousands of microbial genomes shed light on interconnected biogeochemical processes in an aquifer system.</title>
        <authorList>
            <person name="Anantharaman K."/>
            <person name="Brown C.T."/>
            <person name="Hug L.A."/>
            <person name="Sharon I."/>
            <person name="Castelle C.J."/>
            <person name="Probst A.J."/>
            <person name="Thomas B.C."/>
            <person name="Singh A."/>
            <person name="Wilkins M.J."/>
            <person name="Karaoz U."/>
            <person name="Brodie E.L."/>
            <person name="Williams K.H."/>
            <person name="Hubbard S.S."/>
            <person name="Banfield J.F."/>
        </authorList>
    </citation>
    <scope>NUCLEOTIDE SEQUENCE [LARGE SCALE GENOMIC DNA]</scope>
</reference>
<keyword evidence="2" id="KW-0413">Isomerase</keyword>
<dbReference type="PROSITE" id="PS50984">
    <property type="entry name" value="TRUD"/>
    <property type="match status" value="1"/>
</dbReference>
<dbReference type="GO" id="GO:0006396">
    <property type="term" value="P:RNA processing"/>
    <property type="evidence" value="ECO:0007669"/>
    <property type="project" value="UniProtKB-ARBA"/>
</dbReference>
<sequence>MKIKVQPEDFIVEELLDLPITRTGKYTLLKLTKRYWNTLDAIDYVARELKLQKEFFSRAGLKDRYSMSIQYLSYNGSIFKPLFVKNLSLEPVGKINTPLRTSHLRGNSFKIMIRDLDQGNIEMIKKNLTEIRRSGMPNYFDDQRFGSARHKQGFIAKLLVKGHYQGALKLLLCYPHPEDSKPVKTFKKYCQDNWGSWNKCYEFAPRIYRLLILSLIENPKDIRSAFKRIDRELLNLFLLAYQSYLFNETLRAMIEDKCPEKFVINYGLGIMTFCTNLPKNCRLNEIKIPMLNHKTSLDDMSGEYIRKILIQEGVEQKDFALQKMRFREVQFKTFMRPAMFSVDELFHDEPEPDDKYPDRFKMGVQFILPPGSYATLVLKRIMFRSPTG</sequence>
<name>A0A1F4U3D9_UNCW3</name>
<dbReference type="Pfam" id="PF01142">
    <property type="entry name" value="TruD"/>
    <property type="match status" value="2"/>
</dbReference>
<evidence type="ECO:0000256" key="1">
    <source>
        <dbReference type="ARBA" id="ARBA00007953"/>
    </source>
</evidence>
<evidence type="ECO:0000313" key="4">
    <source>
        <dbReference type="EMBL" id="OGC39401.1"/>
    </source>
</evidence>
<evidence type="ECO:0000256" key="2">
    <source>
        <dbReference type="ARBA" id="ARBA00023235"/>
    </source>
</evidence>
<comment type="similarity">
    <text evidence="1">Belongs to the pseudouridine synthase TruD family.</text>
</comment>
<accession>A0A1F4U3D9</accession>
<dbReference type="SUPFAM" id="SSF55120">
    <property type="entry name" value="Pseudouridine synthase"/>
    <property type="match status" value="1"/>
</dbReference>
<dbReference type="InterPro" id="IPR011760">
    <property type="entry name" value="PsdUridine_synth_TruD_insert"/>
</dbReference>
<dbReference type="GO" id="GO:0003723">
    <property type="term" value="F:RNA binding"/>
    <property type="evidence" value="ECO:0007669"/>
    <property type="project" value="InterPro"/>
</dbReference>
<protein>
    <recommendedName>
        <fullName evidence="3">TRUD domain-containing protein</fullName>
    </recommendedName>
</protein>
<organism evidence="4 5">
    <name type="scientific">candidate division WOR-3 bacterium RBG_13_43_14</name>
    <dbReference type="NCBI Taxonomy" id="1802590"/>
    <lineage>
        <taxon>Bacteria</taxon>
        <taxon>Bacteria division WOR-3</taxon>
    </lineage>
</organism>
<gene>
    <name evidence="4" type="ORF">A2Y85_06295</name>
</gene>
<dbReference type="PANTHER" id="PTHR13326:SF21">
    <property type="entry name" value="PSEUDOURIDYLATE SYNTHASE PUS7L"/>
    <property type="match status" value="1"/>
</dbReference>
<evidence type="ECO:0000259" key="3">
    <source>
        <dbReference type="PROSITE" id="PS50984"/>
    </source>
</evidence>
<proteinExistence type="inferred from homology"/>
<dbReference type="Gene3D" id="3.30.2350.20">
    <property type="entry name" value="TruD, catalytic domain"/>
    <property type="match status" value="1"/>
</dbReference>
<comment type="caution">
    <text evidence="4">The sequence shown here is derived from an EMBL/GenBank/DDBJ whole genome shotgun (WGS) entry which is preliminary data.</text>
</comment>
<dbReference type="InterPro" id="IPR042214">
    <property type="entry name" value="TruD_catalytic"/>
</dbReference>
<dbReference type="Gene3D" id="3.30.70.3160">
    <property type="match status" value="1"/>
</dbReference>
<dbReference type="PIRSF" id="PIRSF037016">
    <property type="entry name" value="Pseudouridin_synth_euk_prd"/>
    <property type="match status" value="1"/>
</dbReference>
<dbReference type="InterPro" id="IPR020103">
    <property type="entry name" value="PsdUridine_synth_cat_dom_sf"/>
</dbReference>
<dbReference type="GO" id="GO:0009982">
    <property type="term" value="F:pseudouridine synthase activity"/>
    <property type="evidence" value="ECO:0007669"/>
    <property type="project" value="InterPro"/>
</dbReference>
<feature type="domain" description="TRUD" evidence="3">
    <location>
        <begin position="135"/>
        <end position="341"/>
    </location>
</feature>